<evidence type="ECO:0000313" key="3">
    <source>
        <dbReference type="Proteomes" id="UP000577956"/>
    </source>
</evidence>
<dbReference type="SUPFAM" id="SSF55729">
    <property type="entry name" value="Acyl-CoA N-acyltransferases (Nat)"/>
    <property type="match status" value="1"/>
</dbReference>
<dbReference type="Proteomes" id="UP000577956">
    <property type="component" value="Unassembled WGS sequence"/>
</dbReference>
<evidence type="ECO:0000259" key="1">
    <source>
        <dbReference type="Pfam" id="PF13480"/>
    </source>
</evidence>
<gene>
    <name evidence="2" type="ORF">BKA21_001338</name>
</gene>
<sequence length="382" mass="40172">MAVTDVRTTGLDAAWDALNAESFYTGGPWLRAFAERGGMHPHVAWSDDGSAAALAYDARSDATNPRYTHAWLYEDALRTPVEAFTLLGGCSGYAGHLPAAPGASAAARRAPVRALLDALGHDAALLPHLTGEEAADVVAAGVLPGRPVPVLGMVTAAIDLRGMTTPEDHLASLSRTSRSGVRRDLRRIEASGVRVTTSGLAEVVDEVAPLLGQVQAHHGHDGSAEGAAAYLRLCAHGDLARHAFAVVARLDGEAVAFALGYRWGSGVAMRVSGLRYDVAAATGAYFATYFYEPVRIALEAGCTWVDLGGEALESKTRRGAHLVPRWALSVGADVDPAAAREVTRARLADLHAQVGDRADQARLDAWDAWHARLAGTSPSPAR</sequence>
<dbReference type="AlphaFoldDB" id="A0A7Y9JYH7"/>
<dbReference type="Pfam" id="PF13480">
    <property type="entry name" value="Acetyltransf_6"/>
    <property type="match status" value="1"/>
</dbReference>
<dbReference type="RefSeq" id="WP_140457537.1">
    <property type="nucleotide sequence ID" value="NZ_BAABFI010000002.1"/>
</dbReference>
<accession>A0A7Y9JYH7</accession>
<comment type="caution">
    <text evidence="2">The sequence shown here is derived from an EMBL/GenBank/DDBJ whole genome shotgun (WGS) entry which is preliminary data.</text>
</comment>
<dbReference type="InterPro" id="IPR038740">
    <property type="entry name" value="BioF2-like_GNAT_dom"/>
</dbReference>
<feature type="domain" description="BioF2-like acetyltransferase" evidence="1">
    <location>
        <begin position="177"/>
        <end position="311"/>
    </location>
</feature>
<dbReference type="EMBL" id="JACCBK010000001">
    <property type="protein sequence ID" value="NYD85789.1"/>
    <property type="molecule type" value="Genomic_DNA"/>
</dbReference>
<reference evidence="2 3" key="1">
    <citation type="submission" date="2020-07" db="EMBL/GenBank/DDBJ databases">
        <title>Sequencing the genomes of 1000 actinobacteria strains.</title>
        <authorList>
            <person name="Klenk H.-P."/>
        </authorList>
    </citation>
    <scope>NUCLEOTIDE SEQUENCE [LARGE SCALE GENOMIC DNA]</scope>
    <source>
        <strain evidence="2 3">DSM 24482</strain>
    </source>
</reference>
<protein>
    <recommendedName>
        <fullName evidence="1">BioF2-like acetyltransferase domain-containing protein</fullName>
    </recommendedName>
</protein>
<dbReference type="InterPro" id="IPR016181">
    <property type="entry name" value="Acyl_CoA_acyltransferase"/>
</dbReference>
<organism evidence="2 3">
    <name type="scientific">Cellulomonas oligotrophica</name>
    <dbReference type="NCBI Taxonomy" id="931536"/>
    <lineage>
        <taxon>Bacteria</taxon>
        <taxon>Bacillati</taxon>
        <taxon>Actinomycetota</taxon>
        <taxon>Actinomycetes</taxon>
        <taxon>Micrococcales</taxon>
        <taxon>Cellulomonadaceae</taxon>
        <taxon>Cellulomonas</taxon>
    </lineage>
</organism>
<name>A0A7Y9JYH7_9CELL</name>
<dbReference type="Gene3D" id="3.40.630.30">
    <property type="match status" value="1"/>
</dbReference>
<evidence type="ECO:0000313" key="2">
    <source>
        <dbReference type="EMBL" id="NYD85789.1"/>
    </source>
</evidence>
<proteinExistence type="predicted"/>